<proteinExistence type="predicted"/>
<dbReference type="OMA" id="CCAMLNT"/>
<evidence type="ECO:0000313" key="4">
    <source>
        <dbReference type="Proteomes" id="UP000036987"/>
    </source>
</evidence>
<dbReference type="InterPro" id="IPR046349">
    <property type="entry name" value="C1-like_sf"/>
</dbReference>
<keyword evidence="4" id="KW-1185">Reference proteome</keyword>
<dbReference type="SUPFAM" id="SSF57889">
    <property type="entry name" value="Cysteine-rich domain"/>
    <property type="match status" value="1"/>
</dbReference>
<comment type="caution">
    <text evidence="3">The sequence shown here is derived from an EMBL/GenBank/DDBJ whole genome shotgun (WGS) entry which is preliminary data.</text>
</comment>
<dbReference type="Proteomes" id="UP000036987">
    <property type="component" value="Unassembled WGS sequence"/>
</dbReference>
<dbReference type="OrthoDB" id="1909414at2759"/>
<sequence>MQLSCFSLRKKAKTAPPISTVSTYSSMKEVPVEETKSPSSSDKEEVGDQRQLLFHFSHPHHPLLEVTSPYLFTCMGCKEYGAGKKLSCSRQACYFELHNFCALAPPSLHGHPFRSKHHLVFITKSTGGFLRTNCNICDKPTKGYTYRCTTCNFEMHPICSLLLSEMKFSTHQHPLKMSMIPTPSTTTTGKSNMNSLCRMCMRRRTGCVYHCTSCSYTIHAVCARNLINGLHANGIHPPDKPNKFGKVAKVASHAFLEFLGGLIEGLGEGIGGALISGIGKGKGRNNGVVTS</sequence>
<evidence type="ECO:0000256" key="1">
    <source>
        <dbReference type="ARBA" id="ARBA00022737"/>
    </source>
</evidence>
<feature type="domain" description="DC1" evidence="2">
    <location>
        <begin position="170"/>
        <end position="223"/>
    </location>
</feature>
<organism evidence="3 4">
    <name type="scientific">Zostera marina</name>
    <name type="common">Eelgrass</name>
    <dbReference type="NCBI Taxonomy" id="29655"/>
    <lineage>
        <taxon>Eukaryota</taxon>
        <taxon>Viridiplantae</taxon>
        <taxon>Streptophyta</taxon>
        <taxon>Embryophyta</taxon>
        <taxon>Tracheophyta</taxon>
        <taxon>Spermatophyta</taxon>
        <taxon>Magnoliopsida</taxon>
        <taxon>Liliopsida</taxon>
        <taxon>Zosteraceae</taxon>
        <taxon>Zostera</taxon>
    </lineage>
</organism>
<dbReference type="PANTHER" id="PTHR47841:SF3">
    <property type="entry name" value="OS09G0492800 PROTEIN"/>
    <property type="match status" value="1"/>
</dbReference>
<dbReference type="AlphaFoldDB" id="A0A0K9PT28"/>
<protein>
    <recommendedName>
        <fullName evidence="2">DC1 domain-containing protein</fullName>
    </recommendedName>
</protein>
<dbReference type="InterPro" id="IPR004146">
    <property type="entry name" value="DC1"/>
</dbReference>
<keyword evidence="1" id="KW-0677">Repeat</keyword>
<evidence type="ECO:0000259" key="2">
    <source>
        <dbReference type="Pfam" id="PF03107"/>
    </source>
</evidence>
<gene>
    <name evidence="3" type="ORF">ZOSMA_16G01700</name>
</gene>
<name>A0A0K9PT28_ZOSMR</name>
<evidence type="ECO:0000313" key="3">
    <source>
        <dbReference type="EMBL" id="KMZ72198.1"/>
    </source>
</evidence>
<feature type="domain" description="DC1" evidence="2">
    <location>
        <begin position="116"/>
        <end position="159"/>
    </location>
</feature>
<dbReference type="EMBL" id="LFYR01000643">
    <property type="protein sequence ID" value="KMZ72198.1"/>
    <property type="molecule type" value="Genomic_DNA"/>
</dbReference>
<dbReference type="PANTHER" id="PTHR47841">
    <property type="entry name" value="DIACYLGLYCEROL KINASE THETA-LIKE-RELATED"/>
    <property type="match status" value="1"/>
</dbReference>
<accession>A0A0K9PT28</accession>
<reference evidence="4" key="1">
    <citation type="journal article" date="2016" name="Nature">
        <title>The genome of the seagrass Zostera marina reveals angiosperm adaptation to the sea.</title>
        <authorList>
            <person name="Olsen J.L."/>
            <person name="Rouze P."/>
            <person name="Verhelst B."/>
            <person name="Lin Y.-C."/>
            <person name="Bayer T."/>
            <person name="Collen J."/>
            <person name="Dattolo E."/>
            <person name="De Paoli E."/>
            <person name="Dittami S."/>
            <person name="Maumus F."/>
            <person name="Michel G."/>
            <person name="Kersting A."/>
            <person name="Lauritano C."/>
            <person name="Lohaus R."/>
            <person name="Toepel M."/>
            <person name="Tonon T."/>
            <person name="Vanneste K."/>
            <person name="Amirebrahimi M."/>
            <person name="Brakel J."/>
            <person name="Bostroem C."/>
            <person name="Chovatia M."/>
            <person name="Grimwood J."/>
            <person name="Jenkins J.W."/>
            <person name="Jueterbock A."/>
            <person name="Mraz A."/>
            <person name="Stam W.T."/>
            <person name="Tice H."/>
            <person name="Bornberg-Bauer E."/>
            <person name="Green P.J."/>
            <person name="Pearson G.A."/>
            <person name="Procaccini G."/>
            <person name="Duarte C.M."/>
            <person name="Schmutz J."/>
            <person name="Reusch T.B.H."/>
            <person name="Van de Peer Y."/>
        </authorList>
    </citation>
    <scope>NUCLEOTIDE SEQUENCE [LARGE SCALE GENOMIC DNA]</scope>
    <source>
        <strain evidence="4">cv. Finnish</strain>
    </source>
</reference>
<dbReference type="Pfam" id="PF03107">
    <property type="entry name" value="C1_2"/>
    <property type="match status" value="2"/>
</dbReference>